<evidence type="ECO:0000313" key="2">
    <source>
        <dbReference type="Proteomes" id="UP000828390"/>
    </source>
</evidence>
<reference evidence="1" key="1">
    <citation type="journal article" date="2019" name="bioRxiv">
        <title>The Genome of the Zebra Mussel, Dreissena polymorpha: A Resource for Invasive Species Research.</title>
        <authorList>
            <person name="McCartney M.A."/>
            <person name="Auch B."/>
            <person name="Kono T."/>
            <person name="Mallez S."/>
            <person name="Zhang Y."/>
            <person name="Obille A."/>
            <person name="Becker A."/>
            <person name="Abrahante J.E."/>
            <person name="Garbe J."/>
            <person name="Badalamenti J.P."/>
            <person name="Herman A."/>
            <person name="Mangelson H."/>
            <person name="Liachko I."/>
            <person name="Sullivan S."/>
            <person name="Sone E.D."/>
            <person name="Koren S."/>
            <person name="Silverstein K.A.T."/>
            <person name="Beckman K.B."/>
            <person name="Gohl D.M."/>
        </authorList>
    </citation>
    <scope>NUCLEOTIDE SEQUENCE</scope>
    <source>
        <strain evidence="1">Duluth1</strain>
        <tissue evidence="1">Whole animal</tissue>
    </source>
</reference>
<sequence length="235" mass="26470">MPDGRLVTVYANKQCIVMNDKLVKIGKTYLLRTIPLGVVCMSDNEIAVTLDNKTVCVLVVDRDCVIREKRTFSTVVQYGSLRKLDAGTLVGFTRDIPEHARKFTMDGREEDFTTLTKRDYTSMCKYECMCLYIPSRNTFLTRDTENDEQLQIHDTDMGSSKPVQFDNKITALCQGPEDSVIVVCDKEVVQMTTNGVILWKCSGSGYEGSMVCIDKNFRKVATAGFSDINLCKFTI</sequence>
<reference evidence="1" key="2">
    <citation type="submission" date="2020-11" db="EMBL/GenBank/DDBJ databases">
        <authorList>
            <person name="McCartney M.A."/>
            <person name="Auch B."/>
            <person name="Kono T."/>
            <person name="Mallez S."/>
            <person name="Becker A."/>
            <person name="Gohl D.M."/>
            <person name="Silverstein K.A.T."/>
            <person name="Koren S."/>
            <person name="Bechman K.B."/>
            <person name="Herman A."/>
            <person name="Abrahante J.E."/>
            <person name="Garbe J."/>
        </authorList>
    </citation>
    <scope>NUCLEOTIDE SEQUENCE</scope>
    <source>
        <strain evidence="1">Duluth1</strain>
        <tissue evidence="1">Whole animal</tissue>
    </source>
</reference>
<keyword evidence="2" id="KW-1185">Reference proteome</keyword>
<name>A0A9D4FSJ6_DREPO</name>
<proteinExistence type="predicted"/>
<dbReference type="AlphaFoldDB" id="A0A9D4FSJ6"/>
<organism evidence="1 2">
    <name type="scientific">Dreissena polymorpha</name>
    <name type="common">Zebra mussel</name>
    <name type="synonym">Mytilus polymorpha</name>
    <dbReference type="NCBI Taxonomy" id="45954"/>
    <lineage>
        <taxon>Eukaryota</taxon>
        <taxon>Metazoa</taxon>
        <taxon>Spiralia</taxon>
        <taxon>Lophotrochozoa</taxon>
        <taxon>Mollusca</taxon>
        <taxon>Bivalvia</taxon>
        <taxon>Autobranchia</taxon>
        <taxon>Heteroconchia</taxon>
        <taxon>Euheterodonta</taxon>
        <taxon>Imparidentia</taxon>
        <taxon>Neoheterodontei</taxon>
        <taxon>Myida</taxon>
        <taxon>Dreissenoidea</taxon>
        <taxon>Dreissenidae</taxon>
        <taxon>Dreissena</taxon>
    </lineage>
</organism>
<dbReference type="EMBL" id="JAIWYP010000006">
    <property type="protein sequence ID" value="KAH3804190.1"/>
    <property type="molecule type" value="Genomic_DNA"/>
</dbReference>
<dbReference type="Proteomes" id="UP000828390">
    <property type="component" value="Unassembled WGS sequence"/>
</dbReference>
<accession>A0A9D4FSJ6</accession>
<comment type="caution">
    <text evidence="1">The sequence shown here is derived from an EMBL/GenBank/DDBJ whole genome shotgun (WGS) entry which is preliminary data.</text>
</comment>
<evidence type="ECO:0000313" key="1">
    <source>
        <dbReference type="EMBL" id="KAH3804190.1"/>
    </source>
</evidence>
<gene>
    <name evidence="1" type="ORF">DPMN_132472</name>
</gene>
<protein>
    <submittedName>
        <fullName evidence="1">Uncharacterized protein</fullName>
    </submittedName>
</protein>